<feature type="transmembrane region" description="Helical" evidence="1">
    <location>
        <begin position="183"/>
        <end position="205"/>
    </location>
</feature>
<dbReference type="EMBL" id="FUEG01000018">
    <property type="protein sequence ID" value="SJL12954.1"/>
    <property type="molecule type" value="Genomic_DNA"/>
</dbReference>
<dbReference type="OrthoDB" id="3265004at2759"/>
<name>A0A284RW28_ARMOS</name>
<feature type="transmembrane region" description="Helical" evidence="1">
    <location>
        <begin position="115"/>
        <end position="136"/>
    </location>
</feature>
<keyword evidence="1" id="KW-1133">Transmembrane helix</keyword>
<gene>
    <name evidence="2" type="ORF">ARMOST_16389</name>
</gene>
<keyword evidence="1" id="KW-0472">Membrane</keyword>
<feature type="transmembrane region" description="Helical" evidence="1">
    <location>
        <begin position="143"/>
        <end position="163"/>
    </location>
</feature>
<feature type="transmembrane region" description="Helical" evidence="1">
    <location>
        <begin position="31"/>
        <end position="52"/>
    </location>
</feature>
<dbReference type="OMA" id="HTHPRDD"/>
<dbReference type="AlphaFoldDB" id="A0A284RW28"/>
<accession>A0A284RW28</accession>
<protein>
    <submittedName>
        <fullName evidence="2">Uncharacterized protein</fullName>
    </submittedName>
</protein>
<feature type="transmembrane region" description="Helical" evidence="1">
    <location>
        <begin position="64"/>
        <end position="85"/>
    </location>
</feature>
<reference evidence="3" key="1">
    <citation type="journal article" date="2017" name="Nat. Ecol. Evol.">
        <title>Genome expansion and lineage-specific genetic innovations in the forest pathogenic fungi Armillaria.</title>
        <authorList>
            <person name="Sipos G."/>
            <person name="Prasanna A.N."/>
            <person name="Walter M.C."/>
            <person name="O'Connor E."/>
            <person name="Balint B."/>
            <person name="Krizsan K."/>
            <person name="Kiss B."/>
            <person name="Hess J."/>
            <person name="Varga T."/>
            <person name="Slot J."/>
            <person name="Riley R."/>
            <person name="Boka B."/>
            <person name="Rigling D."/>
            <person name="Barry K."/>
            <person name="Lee J."/>
            <person name="Mihaltcheva S."/>
            <person name="LaButti K."/>
            <person name="Lipzen A."/>
            <person name="Waldron R."/>
            <person name="Moloney N.M."/>
            <person name="Sperisen C."/>
            <person name="Kredics L."/>
            <person name="Vagvoelgyi C."/>
            <person name="Patrignani A."/>
            <person name="Fitzpatrick D."/>
            <person name="Nagy I."/>
            <person name="Doyle S."/>
            <person name="Anderson J.B."/>
            <person name="Grigoriev I.V."/>
            <person name="Gueldener U."/>
            <person name="Muensterkoetter M."/>
            <person name="Nagy L.G."/>
        </authorList>
    </citation>
    <scope>NUCLEOTIDE SEQUENCE [LARGE SCALE GENOMIC DNA]</scope>
    <source>
        <strain evidence="3">C18/9</strain>
    </source>
</reference>
<organism evidence="2 3">
    <name type="scientific">Armillaria ostoyae</name>
    <name type="common">Armillaria root rot fungus</name>
    <dbReference type="NCBI Taxonomy" id="47428"/>
    <lineage>
        <taxon>Eukaryota</taxon>
        <taxon>Fungi</taxon>
        <taxon>Dikarya</taxon>
        <taxon>Basidiomycota</taxon>
        <taxon>Agaricomycotina</taxon>
        <taxon>Agaricomycetes</taxon>
        <taxon>Agaricomycetidae</taxon>
        <taxon>Agaricales</taxon>
        <taxon>Marasmiineae</taxon>
        <taxon>Physalacriaceae</taxon>
        <taxon>Armillaria</taxon>
    </lineage>
</organism>
<dbReference type="Proteomes" id="UP000219338">
    <property type="component" value="Unassembled WGS sequence"/>
</dbReference>
<proteinExistence type="predicted"/>
<evidence type="ECO:0000313" key="3">
    <source>
        <dbReference type="Proteomes" id="UP000219338"/>
    </source>
</evidence>
<sequence length="350" mass="38727">MATQTDIPSDLTADDKAFFFQVLDAQLNSQILYALLYGIYTGILAVTLWNIFVNKCWPIRRATVIVIILLHALNTIAFAASWSWIRFAFIENGQNFWTIFLILNSTDAATWVMDITASISTILADLYIIWCCWMVWGRARRRWLVVLLPIFSLVSAIVSKAMYAYYNLNYANAPTPVNVSATLYVSFNLATTLSCTLLIIYRIVAVAGVRRGMASRLGVFHHFIEVLVESSALYSISVILDLAFIISNDLGESYYFDVIASIAKGVAPTLLVGRAAAGHTRPREDSDGSTVSSLHFQTASAHSTASSQHEESVIQSSVLAMDIEAQPQRQIVSVEQDIMVSTTSEAVILD</sequence>
<evidence type="ECO:0000313" key="2">
    <source>
        <dbReference type="EMBL" id="SJL12954.1"/>
    </source>
</evidence>
<keyword evidence="1" id="KW-0812">Transmembrane</keyword>
<keyword evidence="3" id="KW-1185">Reference proteome</keyword>
<evidence type="ECO:0000256" key="1">
    <source>
        <dbReference type="SAM" id="Phobius"/>
    </source>
</evidence>